<organism evidence="2 3">
    <name type="scientific">Paraburkholderia edwinii</name>
    <dbReference type="NCBI Taxonomy" id="2861782"/>
    <lineage>
        <taxon>Bacteria</taxon>
        <taxon>Pseudomonadati</taxon>
        <taxon>Pseudomonadota</taxon>
        <taxon>Betaproteobacteria</taxon>
        <taxon>Burkholderiales</taxon>
        <taxon>Burkholderiaceae</taxon>
        <taxon>Paraburkholderia</taxon>
    </lineage>
</organism>
<dbReference type="CDD" id="cd07262">
    <property type="entry name" value="VOC_like"/>
    <property type="match status" value="1"/>
</dbReference>
<dbReference type="Proteomes" id="UP000826462">
    <property type="component" value="Chromosome 1"/>
</dbReference>
<proteinExistence type="predicted"/>
<dbReference type="InterPro" id="IPR004360">
    <property type="entry name" value="Glyas_Fos-R_dOase_dom"/>
</dbReference>
<dbReference type="PANTHER" id="PTHR35006:SF1">
    <property type="entry name" value="BLL2941 PROTEIN"/>
    <property type="match status" value="1"/>
</dbReference>
<dbReference type="PROSITE" id="PS51819">
    <property type="entry name" value="VOC"/>
    <property type="match status" value="1"/>
</dbReference>
<dbReference type="SUPFAM" id="SSF54593">
    <property type="entry name" value="Glyoxalase/Bleomycin resistance protein/Dihydroxybiphenyl dioxygenase"/>
    <property type="match status" value="1"/>
</dbReference>
<evidence type="ECO:0000259" key="1">
    <source>
        <dbReference type="PROSITE" id="PS51819"/>
    </source>
</evidence>
<protein>
    <submittedName>
        <fullName evidence="2">VOC family protein</fullName>
    </submittedName>
</protein>
<dbReference type="InterPro" id="IPR029068">
    <property type="entry name" value="Glyas_Bleomycin-R_OHBP_Dase"/>
</dbReference>
<name>A0ABX8UHM9_9BURK</name>
<dbReference type="InterPro" id="IPR037523">
    <property type="entry name" value="VOC_core"/>
</dbReference>
<dbReference type="Gene3D" id="3.10.180.10">
    <property type="entry name" value="2,3-Dihydroxybiphenyl 1,2-Dioxygenase, domain 1"/>
    <property type="match status" value="1"/>
</dbReference>
<evidence type="ECO:0000313" key="2">
    <source>
        <dbReference type="EMBL" id="QYD68026.1"/>
    </source>
</evidence>
<dbReference type="Pfam" id="PF00903">
    <property type="entry name" value="Glyoxalase"/>
    <property type="match status" value="1"/>
</dbReference>
<dbReference type="EMBL" id="CP080095">
    <property type="protein sequence ID" value="QYD68026.1"/>
    <property type="molecule type" value="Genomic_DNA"/>
</dbReference>
<accession>A0ABX8UHM9</accession>
<keyword evidence="3" id="KW-1185">Reference proteome</keyword>
<evidence type="ECO:0000313" key="3">
    <source>
        <dbReference type="Proteomes" id="UP000826462"/>
    </source>
</evidence>
<reference evidence="2 3" key="1">
    <citation type="submission" date="2021-07" db="EMBL/GenBank/DDBJ databases">
        <title>Paraburkholderia edwinii protects Aspergillus sp. from phenazines by acting as a toxin sponge.</title>
        <authorList>
            <person name="Dahlstrom K.M."/>
            <person name="Newman D.K."/>
        </authorList>
    </citation>
    <scope>NUCLEOTIDE SEQUENCE [LARGE SCALE GENOMIC DNA]</scope>
    <source>
        <strain evidence="2 3">Pe01</strain>
    </source>
</reference>
<feature type="domain" description="VOC" evidence="1">
    <location>
        <begin position="1"/>
        <end position="127"/>
    </location>
</feature>
<sequence length="130" mass="13974">MFNHVVVGTNDLEKAKRFYDAVLGALGVAEGRSDHNERRRRYVYRTSTGTFYITQPIDGQPATCANGGTIGFSCKSADEVMNWHAAGLAHGGVSVEDPPGRRGAAPGGVYLAYLRDPDGNKLCAVYRVPA</sequence>
<gene>
    <name evidence="2" type="ORF">KZJ38_17315</name>
</gene>
<dbReference type="RefSeq" id="WP_219797419.1">
    <property type="nucleotide sequence ID" value="NZ_CP080095.1"/>
</dbReference>
<dbReference type="PANTHER" id="PTHR35006">
    <property type="entry name" value="GLYOXALASE FAMILY PROTEIN (AFU_ORTHOLOGUE AFUA_5G14830)"/>
    <property type="match status" value="1"/>
</dbReference>